<accession>A0A1P8UIL1</accession>
<protein>
    <recommendedName>
        <fullName evidence="5">Bis(5'-nucleosyl)-tetraphosphatase, symmetrical</fullName>
        <ecNumber evidence="5">3.6.1.41</ecNumber>
    </recommendedName>
    <alternativeName>
        <fullName evidence="5">Ap4A hydrolase</fullName>
    </alternativeName>
    <alternativeName>
        <fullName evidence="5">Diadenosine 5',5'''-P1,P4-tetraphosphate pyrophosphohydrolase</fullName>
    </alternativeName>
    <alternativeName>
        <fullName evidence="5">Diadenosine tetraphosphatase</fullName>
    </alternativeName>
</protein>
<dbReference type="OrthoDB" id="9807890at2"/>
<dbReference type="KEGG" id="afy:BW247_11685"/>
<dbReference type="InterPro" id="IPR029052">
    <property type="entry name" value="Metallo-depent_PP-like"/>
</dbReference>
<evidence type="ECO:0000256" key="2">
    <source>
        <dbReference type="ARBA" id="ARBA00005419"/>
    </source>
</evidence>
<dbReference type="Pfam" id="PF00149">
    <property type="entry name" value="Metallophos"/>
    <property type="match status" value="1"/>
</dbReference>
<dbReference type="HAMAP" id="MF_00199">
    <property type="entry name" value="ApaH"/>
    <property type="match status" value="1"/>
</dbReference>
<dbReference type="Proteomes" id="UP000243807">
    <property type="component" value="Chromosome"/>
</dbReference>
<dbReference type="PANTHER" id="PTHR40942">
    <property type="match status" value="1"/>
</dbReference>
<proteinExistence type="inferred from homology"/>
<dbReference type="PIRSF" id="PIRSF000903">
    <property type="entry name" value="B5n-ttraPtase_sm"/>
    <property type="match status" value="1"/>
</dbReference>
<dbReference type="AlphaFoldDB" id="A0A1P8UIL1"/>
<organism evidence="7 8">
    <name type="scientific">Acidihalobacter ferrooxydans</name>
    <dbReference type="NCBI Taxonomy" id="1765967"/>
    <lineage>
        <taxon>Bacteria</taxon>
        <taxon>Pseudomonadati</taxon>
        <taxon>Pseudomonadota</taxon>
        <taxon>Gammaproteobacteria</taxon>
        <taxon>Chromatiales</taxon>
        <taxon>Ectothiorhodospiraceae</taxon>
        <taxon>Acidihalobacter</taxon>
    </lineage>
</organism>
<dbReference type="InterPro" id="IPR004843">
    <property type="entry name" value="Calcineurin-like_PHP"/>
</dbReference>
<dbReference type="CDD" id="cd07422">
    <property type="entry name" value="MPP_ApaH"/>
    <property type="match status" value="1"/>
</dbReference>
<comment type="similarity">
    <text evidence="2 5">Belongs to the Ap4A hydrolase family.</text>
</comment>
<dbReference type="Gene3D" id="3.60.21.10">
    <property type="match status" value="1"/>
</dbReference>
<dbReference type="STRING" id="1765967.BW247_11685"/>
<dbReference type="NCBIfam" id="NF001204">
    <property type="entry name" value="PRK00166.1"/>
    <property type="match status" value="1"/>
</dbReference>
<evidence type="ECO:0000256" key="3">
    <source>
        <dbReference type="ARBA" id="ARBA00022801"/>
    </source>
</evidence>
<keyword evidence="3 5" id="KW-0378">Hydrolase</keyword>
<dbReference type="PANTHER" id="PTHR40942:SF4">
    <property type="entry name" value="CYTOCHROME C5"/>
    <property type="match status" value="1"/>
</dbReference>
<keyword evidence="8" id="KW-1185">Reference proteome</keyword>
<comment type="function">
    <text evidence="1 5">Hydrolyzes diadenosine 5',5'''-P1,P4-tetraphosphate to yield ADP.</text>
</comment>
<sequence>MAVYAVGDLQGCLEPLHRLLDRLRFDPAADQLWLVGDLVNRGPQSLETLRFVRGLGAAATAVLGNHDLHLLALAAGVGKPKRSDTLQTVLDAPDAGELLDWLRHRPLLHHDAALGWTLVHAGLPPQWDLAQARACAAEVEQALRSSQSAQFFAHMYGDQPTHWSASLSGTQRLRYVMNALTRMRYITADGGLEHVCKTAPEQAPAGLTPWFRVPHRRNRDVRIVFGHWSTLNLIREANLLALDTGCLWGGTLTAAQLDDPDLGITAVACAQAKRPNTAKKRRRRREDR</sequence>
<evidence type="ECO:0000256" key="5">
    <source>
        <dbReference type="HAMAP-Rule" id="MF_00199"/>
    </source>
</evidence>
<evidence type="ECO:0000313" key="8">
    <source>
        <dbReference type="Proteomes" id="UP000243807"/>
    </source>
</evidence>
<dbReference type="EC" id="3.6.1.41" evidence="5"/>
<evidence type="ECO:0000256" key="4">
    <source>
        <dbReference type="ARBA" id="ARBA00049417"/>
    </source>
</evidence>
<feature type="domain" description="Calcineurin-like phosphoesterase" evidence="6">
    <location>
        <begin position="1"/>
        <end position="126"/>
    </location>
</feature>
<dbReference type="RefSeq" id="WP_076837304.1">
    <property type="nucleotide sequence ID" value="NZ_CP019434.1"/>
</dbReference>
<gene>
    <name evidence="5" type="primary">apaH</name>
    <name evidence="7" type="ORF">BW247_11685</name>
</gene>
<dbReference type="NCBIfam" id="TIGR00668">
    <property type="entry name" value="apaH"/>
    <property type="match status" value="1"/>
</dbReference>
<evidence type="ECO:0000313" key="7">
    <source>
        <dbReference type="EMBL" id="APZ43668.1"/>
    </source>
</evidence>
<dbReference type="InterPro" id="IPR004617">
    <property type="entry name" value="ApaH"/>
</dbReference>
<dbReference type="EMBL" id="CP019434">
    <property type="protein sequence ID" value="APZ43668.1"/>
    <property type="molecule type" value="Genomic_DNA"/>
</dbReference>
<reference evidence="7 8" key="1">
    <citation type="submission" date="2017-01" db="EMBL/GenBank/DDBJ databases">
        <title>Draft sequence of Acidihalobacter ferrooxidans strain DSM 14175 (strain V8).</title>
        <authorList>
            <person name="Khaleque H.N."/>
            <person name="Ramsay J.P."/>
            <person name="Murphy R.J.T."/>
            <person name="Kaksonen A.H."/>
            <person name="Boxall N.J."/>
            <person name="Watkin E.L.J."/>
        </authorList>
    </citation>
    <scope>NUCLEOTIDE SEQUENCE [LARGE SCALE GENOMIC DNA]</scope>
    <source>
        <strain evidence="7 8">V8</strain>
    </source>
</reference>
<comment type="catalytic activity">
    <reaction evidence="4 5">
        <text>P(1),P(4)-bis(5'-adenosyl) tetraphosphate + H2O = 2 ADP + 2 H(+)</text>
        <dbReference type="Rhea" id="RHEA:24252"/>
        <dbReference type="ChEBI" id="CHEBI:15377"/>
        <dbReference type="ChEBI" id="CHEBI:15378"/>
        <dbReference type="ChEBI" id="CHEBI:58141"/>
        <dbReference type="ChEBI" id="CHEBI:456216"/>
        <dbReference type="EC" id="3.6.1.41"/>
    </reaction>
</comment>
<name>A0A1P8UIL1_9GAMM</name>
<evidence type="ECO:0000259" key="6">
    <source>
        <dbReference type="Pfam" id="PF00149"/>
    </source>
</evidence>
<dbReference type="GO" id="GO:0008803">
    <property type="term" value="F:bis(5'-nucleosyl)-tetraphosphatase (symmetrical) activity"/>
    <property type="evidence" value="ECO:0007669"/>
    <property type="project" value="UniProtKB-UniRule"/>
</dbReference>
<evidence type="ECO:0000256" key="1">
    <source>
        <dbReference type="ARBA" id="ARBA00003413"/>
    </source>
</evidence>
<dbReference type="SUPFAM" id="SSF56300">
    <property type="entry name" value="Metallo-dependent phosphatases"/>
    <property type="match status" value="1"/>
</dbReference>